<feature type="non-terminal residue" evidence="1">
    <location>
        <position position="1"/>
    </location>
</feature>
<feature type="non-terminal residue" evidence="1">
    <location>
        <position position="83"/>
    </location>
</feature>
<sequence length="83" mass="8708">VGNSMFADLVSVAGYIYKFGINDGLPQQSGGNTPISLHCDEFSELMGDEFIPLINKGGGAGIQITAYTQTLPDIEAKIGNSAK</sequence>
<dbReference type="EMBL" id="VMBB01001274">
    <property type="protein sequence ID" value="MDR8263947.1"/>
    <property type="molecule type" value="Genomic_DNA"/>
</dbReference>
<dbReference type="AlphaFoldDB" id="A0ABD5DHQ1"/>
<proteinExistence type="predicted"/>
<gene>
    <name evidence="1" type="ORF">FPK87_26365</name>
</gene>
<comment type="caution">
    <text evidence="1">The sequence shown here is derived from an EMBL/GenBank/DDBJ whole genome shotgun (WGS) entry which is preliminary data.</text>
</comment>
<accession>A0ABD5DHQ1</accession>
<organism evidence="1">
    <name type="scientific">Acinetobacter baumannii</name>
    <dbReference type="NCBI Taxonomy" id="470"/>
    <lineage>
        <taxon>Bacteria</taxon>
        <taxon>Pseudomonadati</taxon>
        <taxon>Pseudomonadota</taxon>
        <taxon>Gammaproteobacteria</taxon>
        <taxon>Moraxellales</taxon>
        <taxon>Moraxellaceae</taxon>
        <taxon>Acinetobacter</taxon>
        <taxon>Acinetobacter calcoaceticus/baumannii complex</taxon>
    </lineage>
</organism>
<protein>
    <submittedName>
        <fullName evidence="1">Conjugative coupling factor TraD, PFGI-1 class</fullName>
    </submittedName>
</protein>
<dbReference type="Gene3D" id="3.40.50.300">
    <property type="entry name" value="P-loop containing nucleotide triphosphate hydrolases"/>
    <property type="match status" value="1"/>
</dbReference>
<evidence type="ECO:0000313" key="1">
    <source>
        <dbReference type="EMBL" id="MDR8263947.1"/>
    </source>
</evidence>
<dbReference type="InterPro" id="IPR027417">
    <property type="entry name" value="P-loop_NTPase"/>
</dbReference>
<name>A0ABD5DHQ1_ACIBA</name>
<reference evidence="1" key="1">
    <citation type="submission" date="2019-07" db="EMBL/GenBank/DDBJ databases">
        <title>Biological characteristics of mucoid Acinetobacter baumannii from a general hospital in China.</title>
        <authorList>
            <person name="Hua X."/>
            <person name="Yu Y."/>
        </authorList>
    </citation>
    <scope>NUCLEOTIDE SEQUENCE [LARGE SCALE GENOMIC DNA]</scope>
    <source>
        <strain evidence="1">N41</strain>
    </source>
</reference>